<sequence length="394" mass="43512">MSDPAGSDKNLLDRLNALKPSTVKLDNPSTFVPTLAVETTEPVSREDGLSDRLKSLRDQADSSLPRTREAKADPRNTRLPTHQVAQPQDSPAAAGTGIDSSLQPAIEISGPLGYQEEDGTDPLLDTDEQTLEELLADLGSDEQWLEEVADEVNRSKDEEHRRVTALLEELGKVSLQEQYNHTPHHQEDQDGGRDSEDDSDSERVEQEAENVLSQAVDEMEWEKANMPQEKSSHQGPSTHDTIAKGDNASIGIFELPVVPTELQDQPHEPDPNNTSVHDDDFEAKIASRMAALKGLGGNDRTLPSVPSSQVDELGLPVAPTFAPEDRPAKGVYKRYGYTDEDAKTWCTVCLEDGAIRCFGCDDDIYCARCWKEMHVGPSAGYDERGHQWESFIKR</sequence>
<feature type="compositionally biased region" description="Basic and acidic residues" evidence="1">
    <location>
        <begin position="184"/>
        <end position="194"/>
    </location>
</feature>
<evidence type="ECO:0000256" key="1">
    <source>
        <dbReference type="SAM" id="MobiDB-lite"/>
    </source>
</evidence>
<dbReference type="InterPro" id="IPR044553">
    <property type="entry name" value="Bbox1_ANCHR"/>
</dbReference>
<evidence type="ECO:0008006" key="4">
    <source>
        <dbReference type="Google" id="ProtNLM"/>
    </source>
</evidence>
<feature type="compositionally biased region" description="Basic and acidic residues" evidence="1">
    <location>
        <begin position="151"/>
        <end position="162"/>
    </location>
</feature>
<evidence type="ECO:0000313" key="2">
    <source>
        <dbReference type="EMBL" id="KAK9424423.1"/>
    </source>
</evidence>
<feature type="compositionally biased region" description="Acidic residues" evidence="1">
    <location>
        <begin position="115"/>
        <end position="125"/>
    </location>
</feature>
<protein>
    <recommendedName>
        <fullName evidence="4">Abscission/NoCut checkpoint regulator</fullName>
    </recommendedName>
</protein>
<comment type="caution">
    <text evidence="2">The sequence shown here is derived from an EMBL/GenBank/DDBJ whole genome shotgun (WGS) entry which is preliminary data.</text>
</comment>
<dbReference type="PANTHER" id="PTHR46603">
    <property type="entry name" value="ABSCISSION/NOCUT CHECKPOINT REGULATOR"/>
    <property type="match status" value="1"/>
</dbReference>
<dbReference type="SUPFAM" id="SSF57845">
    <property type="entry name" value="B-box zinc-binding domain"/>
    <property type="match status" value="1"/>
</dbReference>
<feature type="compositionally biased region" description="Basic and acidic residues" evidence="1">
    <location>
        <begin position="43"/>
        <end position="76"/>
    </location>
</feature>
<dbReference type="Proteomes" id="UP001408356">
    <property type="component" value="Unassembled WGS sequence"/>
</dbReference>
<dbReference type="Pfam" id="PF22586">
    <property type="entry name" value="ANCHR-like_BBOX"/>
    <property type="match status" value="1"/>
</dbReference>
<accession>A0ABR2VCU5</accession>
<feature type="region of interest" description="Disordered" evidence="1">
    <location>
        <begin position="36"/>
        <end position="125"/>
    </location>
</feature>
<name>A0ABR2VCU5_9PEZI</name>
<dbReference type="EMBL" id="JARVKF010000038">
    <property type="protein sequence ID" value="KAK9424423.1"/>
    <property type="molecule type" value="Genomic_DNA"/>
</dbReference>
<keyword evidence="3" id="KW-1185">Reference proteome</keyword>
<organism evidence="2 3">
    <name type="scientific">Seiridium unicorne</name>
    <dbReference type="NCBI Taxonomy" id="138068"/>
    <lineage>
        <taxon>Eukaryota</taxon>
        <taxon>Fungi</taxon>
        <taxon>Dikarya</taxon>
        <taxon>Ascomycota</taxon>
        <taxon>Pezizomycotina</taxon>
        <taxon>Sordariomycetes</taxon>
        <taxon>Xylariomycetidae</taxon>
        <taxon>Amphisphaeriales</taxon>
        <taxon>Sporocadaceae</taxon>
        <taxon>Seiridium</taxon>
    </lineage>
</organism>
<gene>
    <name evidence="2" type="ORF">SUNI508_13618</name>
</gene>
<feature type="compositionally biased region" description="Polar residues" evidence="1">
    <location>
        <begin position="78"/>
        <end position="89"/>
    </location>
</feature>
<dbReference type="CDD" id="cd19817">
    <property type="entry name" value="Bbox1_ANCHR-like"/>
    <property type="match status" value="1"/>
</dbReference>
<reference evidence="2 3" key="1">
    <citation type="journal article" date="2024" name="J. Plant Pathol.">
        <title>Sequence and assembly of the genome of Seiridium unicorne, isolate CBS 538.82, causal agent of cypress canker disease.</title>
        <authorList>
            <person name="Scali E."/>
            <person name="Rocca G.D."/>
            <person name="Danti R."/>
            <person name="Garbelotto M."/>
            <person name="Barberini S."/>
            <person name="Baroncelli R."/>
            <person name="Emiliani G."/>
        </authorList>
    </citation>
    <scope>NUCLEOTIDE SEQUENCE [LARGE SCALE GENOMIC DNA]</scope>
    <source>
        <strain evidence="2 3">BM-138-508</strain>
    </source>
</reference>
<proteinExistence type="predicted"/>
<evidence type="ECO:0000313" key="3">
    <source>
        <dbReference type="Proteomes" id="UP001408356"/>
    </source>
</evidence>
<feature type="region of interest" description="Disordered" evidence="1">
    <location>
        <begin position="150"/>
        <end position="241"/>
    </location>
</feature>
<dbReference type="PANTHER" id="PTHR46603:SF1">
    <property type="entry name" value="ABSCISSION_NOCUT CHECKPOINT REGULATOR"/>
    <property type="match status" value="1"/>
</dbReference>